<evidence type="ECO:0000259" key="1">
    <source>
        <dbReference type="PROSITE" id="PS50181"/>
    </source>
</evidence>
<dbReference type="AlphaFoldDB" id="A0A0D9W379"/>
<dbReference type="Proteomes" id="UP000032180">
    <property type="component" value="Chromosome 4"/>
</dbReference>
<dbReference type="PROSITE" id="PS50181">
    <property type="entry name" value="FBOX"/>
    <property type="match status" value="1"/>
</dbReference>
<dbReference type="PANTHER" id="PTHR31672:SF2">
    <property type="entry name" value="F-BOX DOMAIN-CONTAINING PROTEIN"/>
    <property type="match status" value="1"/>
</dbReference>
<accession>A0A0D9W379</accession>
<sequence>MPRATRRPRRTTTRRAAAPSVPEDLLWEILVRLPAKDLLRCRAVCRGWRRLATADDFLLAHHRLRPSLPFVSFHAGNHGEVADASVETFDLRRRRTPAERQPVLAFNDYSSRKGFTIHASCDGLILLSLANHRFYICNPATRQWAVLPGLTGGIVAALYLHRPSGEYRILFWKYTEKDPTDTYYVLAVGSEKLRCIGLPVASESTEPFMKFGISVTNQHPPLGREPKHYHYQNINLEFPNVRRMSGLFGEMKSAPH</sequence>
<reference evidence="2 3" key="1">
    <citation type="submission" date="2012-08" db="EMBL/GenBank/DDBJ databases">
        <title>Oryza genome evolution.</title>
        <authorList>
            <person name="Wing R.A."/>
        </authorList>
    </citation>
    <scope>NUCLEOTIDE SEQUENCE</scope>
</reference>
<dbReference type="eggNOG" id="ENOG502T0XP">
    <property type="taxonomic scope" value="Eukaryota"/>
</dbReference>
<dbReference type="InterPro" id="IPR050796">
    <property type="entry name" value="SCF_F-box_component"/>
</dbReference>
<dbReference type="EnsemblPlants" id="LPERR04G04320.1">
    <property type="protein sequence ID" value="LPERR04G04320.1"/>
    <property type="gene ID" value="LPERR04G04320"/>
</dbReference>
<reference evidence="3" key="2">
    <citation type="submission" date="2013-12" db="EMBL/GenBank/DDBJ databases">
        <authorList>
            <person name="Yu Y."/>
            <person name="Lee S."/>
            <person name="de Baynast K."/>
            <person name="Wissotski M."/>
            <person name="Liu L."/>
            <person name="Talag J."/>
            <person name="Goicoechea J."/>
            <person name="Angelova A."/>
            <person name="Jetty R."/>
            <person name="Kudrna D."/>
            <person name="Golser W."/>
            <person name="Rivera L."/>
            <person name="Zhang J."/>
            <person name="Wing R."/>
        </authorList>
    </citation>
    <scope>NUCLEOTIDE SEQUENCE</scope>
</reference>
<evidence type="ECO:0000313" key="3">
    <source>
        <dbReference type="Proteomes" id="UP000032180"/>
    </source>
</evidence>
<evidence type="ECO:0000313" key="2">
    <source>
        <dbReference type="EnsemblPlants" id="LPERR04G04320.1"/>
    </source>
</evidence>
<dbReference type="Gramene" id="LPERR04G04320.1">
    <property type="protein sequence ID" value="LPERR04G04320.1"/>
    <property type="gene ID" value="LPERR04G04320"/>
</dbReference>
<protein>
    <recommendedName>
        <fullName evidence="1">F-box domain-containing protein</fullName>
    </recommendedName>
</protein>
<dbReference type="CDD" id="cd22157">
    <property type="entry name" value="F-box_AtFBW1-like"/>
    <property type="match status" value="1"/>
</dbReference>
<dbReference type="Pfam" id="PF12937">
    <property type="entry name" value="F-box-like"/>
    <property type="match status" value="1"/>
</dbReference>
<proteinExistence type="predicted"/>
<reference evidence="2" key="3">
    <citation type="submission" date="2015-04" db="UniProtKB">
        <authorList>
            <consortium name="EnsemblPlants"/>
        </authorList>
    </citation>
    <scope>IDENTIFICATION</scope>
</reference>
<dbReference type="Gene3D" id="1.20.1280.50">
    <property type="match status" value="1"/>
</dbReference>
<dbReference type="SMART" id="SM00256">
    <property type="entry name" value="FBOX"/>
    <property type="match status" value="1"/>
</dbReference>
<dbReference type="HOGENOM" id="CLU_977882_0_0_1"/>
<keyword evidence="3" id="KW-1185">Reference proteome</keyword>
<dbReference type="STRING" id="77586.A0A0D9W379"/>
<name>A0A0D9W379_9ORYZ</name>
<dbReference type="PANTHER" id="PTHR31672">
    <property type="entry name" value="BNACNNG10540D PROTEIN"/>
    <property type="match status" value="1"/>
</dbReference>
<organism evidence="2 3">
    <name type="scientific">Leersia perrieri</name>
    <dbReference type="NCBI Taxonomy" id="77586"/>
    <lineage>
        <taxon>Eukaryota</taxon>
        <taxon>Viridiplantae</taxon>
        <taxon>Streptophyta</taxon>
        <taxon>Embryophyta</taxon>
        <taxon>Tracheophyta</taxon>
        <taxon>Spermatophyta</taxon>
        <taxon>Magnoliopsida</taxon>
        <taxon>Liliopsida</taxon>
        <taxon>Poales</taxon>
        <taxon>Poaceae</taxon>
        <taxon>BOP clade</taxon>
        <taxon>Oryzoideae</taxon>
        <taxon>Oryzeae</taxon>
        <taxon>Oryzinae</taxon>
        <taxon>Leersia</taxon>
    </lineage>
</organism>
<feature type="domain" description="F-box" evidence="1">
    <location>
        <begin position="15"/>
        <end position="61"/>
    </location>
</feature>
<dbReference type="SUPFAM" id="SSF81383">
    <property type="entry name" value="F-box domain"/>
    <property type="match status" value="1"/>
</dbReference>
<dbReference type="InterPro" id="IPR001810">
    <property type="entry name" value="F-box_dom"/>
</dbReference>
<dbReference type="InterPro" id="IPR036047">
    <property type="entry name" value="F-box-like_dom_sf"/>
</dbReference>